<accession>A0AAU8BAF3</accession>
<dbReference type="EMBL" id="PP537965">
    <property type="protein sequence ID" value="XCD08658.1"/>
    <property type="molecule type" value="Genomic_DNA"/>
</dbReference>
<organism evidence="3">
    <name type="scientific">Methanobrevibacter smithii tailed virus 1</name>
    <dbReference type="NCBI Taxonomy" id="3148917"/>
    <lineage>
        <taxon>Viruses</taxon>
        <taxon>Duplodnaviria</taxon>
        <taxon>Heunggongvirae</taxon>
        <taxon>Uroviricota</taxon>
        <taxon>Caudoviricetes</taxon>
        <taxon>Methanobavirales</taxon>
        <taxon>Usuviridae</taxon>
        <taxon>Manusuvirus</taxon>
        <taxon>Manusuvirus methanobrevibacteri</taxon>
    </lineage>
</organism>
<dbReference type="Pfam" id="PF07693">
    <property type="entry name" value="KAP_NTPase"/>
    <property type="match status" value="1"/>
</dbReference>
<proteinExistence type="predicted"/>
<protein>
    <submittedName>
        <fullName evidence="3">ORC1/Cdc6 replication initiation protein</fullName>
    </submittedName>
</protein>
<dbReference type="SUPFAM" id="SSF52540">
    <property type="entry name" value="P-loop containing nucleoside triphosphate hydrolases"/>
    <property type="match status" value="1"/>
</dbReference>
<reference evidence="3" key="1">
    <citation type="submission" date="2024-03" db="EMBL/GenBank/DDBJ databases">
        <title>Archaeal virus exists in stable equilibrium with its dominant human gut methanogen host.</title>
        <authorList>
            <person name="Baquero D.P."/>
            <person name="Medvedeva S."/>
            <person name="Martin-Gallausiaux C."/>
            <person name="Pende N."/>
            <person name="Sartori-Rupp A."/>
            <person name="Tachon S."/>
            <person name="Pedron T."/>
            <person name="Debarbieux L."/>
            <person name="Borrel G."/>
            <person name="Gribaldo S."/>
            <person name="Krupovic M."/>
        </authorList>
    </citation>
    <scope>NUCLEOTIDE SEQUENCE</scope>
</reference>
<dbReference type="PANTHER" id="PTHR34301">
    <property type="entry name" value="DNA-BINDING PROTEIN-RELATED"/>
    <property type="match status" value="1"/>
</dbReference>
<dbReference type="InterPro" id="IPR011646">
    <property type="entry name" value="KAP_P-loop"/>
</dbReference>
<dbReference type="InterPro" id="IPR027417">
    <property type="entry name" value="P-loop_NTPase"/>
</dbReference>
<evidence type="ECO:0000313" key="3">
    <source>
        <dbReference type="EMBL" id="XCD08658.1"/>
    </source>
</evidence>
<evidence type="ECO:0000256" key="1">
    <source>
        <dbReference type="SAM" id="MobiDB-lite"/>
    </source>
</evidence>
<sequence>MSQDFPESPFEPGRPVSPDNFKGRKEDINKIIKYLPKVKNQGAPEHFFITGKRGMGKTSFINYVSRKAEDDFQMIPIHINNGGGKTIDELIQKLLDGLLKEFKKDYLGKSVIDKILNNINEFKVAGTGVSLKDNDTNLIHNIKKHFADFLITTCKELPEDYGIFIVVDDLNGLSDNEEFTDWYKGLSETLLVNEYHMPVVFTLISYPHEFEKLCSINESFSRMFNLIEIDNLEDNDIEDFFTTSFNNVGIEFEDGYNSIEPMVYFSWGMPLIMQQIGDSIFWNAQDNLKINESIVFSGITDATDELAKKQLKSKLNKIRSDTYIDIFLKLGENRLMDFKKSDVKNILTNGEKRAFNDFLKRAKDLGIIESIGRENSGEYGFVNRLYFTYFMMLSEQKKVEKEQLNAK</sequence>
<feature type="region of interest" description="Disordered" evidence="1">
    <location>
        <begin position="1"/>
        <end position="23"/>
    </location>
</feature>
<evidence type="ECO:0000259" key="2">
    <source>
        <dbReference type="Pfam" id="PF07693"/>
    </source>
</evidence>
<name>A0AAU8BAF3_9CAUD</name>
<dbReference type="Gene3D" id="3.40.50.300">
    <property type="entry name" value="P-loop containing nucleotide triphosphate hydrolases"/>
    <property type="match status" value="1"/>
</dbReference>
<feature type="domain" description="KAP NTPase" evidence="2">
    <location>
        <begin position="28"/>
        <end position="175"/>
    </location>
</feature>
<dbReference type="PANTHER" id="PTHR34301:SF8">
    <property type="entry name" value="ATPASE DOMAIN-CONTAINING PROTEIN"/>
    <property type="match status" value="1"/>
</dbReference>